<dbReference type="NCBIfam" id="TIGR00879">
    <property type="entry name" value="SP"/>
    <property type="match status" value="1"/>
</dbReference>
<evidence type="ECO:0008006" key="23">
    <source>
        <dbReference type="Google" id="ProtNLM"/>
    </source>
</evidence>
<dbReference type="SUPFAM" id="SSF57667">
    <property type="entry name" value="beta-beta-alpha zinc fingers"/>
    <property type="match status" value="1"/>
</dbReference>
<keyword evidence="15" id="KW-0539">Nucleus</keyword>
<keyword evidence="9 18" id="KW-1133">Transmembrane helix</keyword>
<dbReference type="GO" id="GO:0003677">
    <property type="term" value="F:DNA binding"/>
    <property type="evidence" value="ECO:0007669"/>
    <property type="project" value="UniProtKB-KW"/>
</dbReference>
<dbReference type="InterPro" id="IPR005828">
    <property type="entry name" value="MFS_sugar_transport-like"/>
</dbReference>
<dbReference type="SMART" id="SM00355">
    <property type="entry name" value="ZnF_C2H2"/>
    <property type="match status" value="2"/>
</dbReference>
<evidence type="ECO:0000256" key="7">
    <source>
        <dbReference type="ARBA" id="ARBA00022771"/>
    </source>
</evidence>
<keyword evidence="22" id="KW-1185">Reference proteome</keyword>
<evidence type="ECO:0000256" key="14">
    <source>
        <dbReference type="ARBA" id="ARBA00023180"/>
    </source>
</evidence>
<dbReference type="GO" id="GO:0008270">
    <property type="term" value="F:zinc ion binding"/>
    <property type="evidence" value="ECO:0007669"/>
    <property type="project" value="UniProtKB-KW"/>
</dbReference>
<evidence type="ECO:0000256" key="3">
    <source>
        <dbReference type="ARBA" id="ARBA00022475"/>
    </source>
</evidence>
<gene>
    <name evidence="21" type="ORF">RN001_012172</name>
</gene>
<dbReference type="PROSITE" id="PS00216">
    <property type="entry name" value="SUGAR_TRANSPORT_1"/>
    <property type="match status" value="1"/>
</dbReference>
<dbReference type="FunFam" id="3.30.160.60:FF:000060">
    <property type="entry name" value="zinc finger protein 436"/>
    <property type="match status" value="1"/>
</dbReference>
<dbReference type="GO" id="GO:0005886">
    <property type="term" value="C:plasma membrane"/>
    <property type="evidence" value="ECO:0007669"/>
    <property type="project" value="UniProtKB-SubCell"/>
</dbReference>
<feature type="transmembrane region" description="Helical" evidence="18">
    <location>
        <begin position="433"/>
        <end position="453"/>
    </location>
</feature>
<dbReference type="FunFam" id="3.30.160.60:FF:000310">
    <property type="entry name" value="GLIS family zinc finger 2"/>
    <property type="match status" value="1"/>
</dbReference>
<dbReference type="InterPro" id="IPR036236">
    <property type="entry name" value="Znf_C2H2_sf"/>
</dbReference>
<organism evidence="21 22">
    <name type="scientific">Aquatica leii</name>
    <dbReference type="NCBI Taxonomy" id="1421715"/>
    <lineage>
        <taxon>Eukaryota</taxon>
        <taxon>Metazoa</taxon>
        <taxon>Ecdysozoa</taxon>
        <taxon>Arthropoda</taxon>
        <taxon>Hexapoda</taxon>
        <taxon>Insecta</taxon>
        <taxon>Pterygota</taxon>
        <taxon>Neoptera</taxon>
        <taxon>Endopterygota</taxon>
        <taxon>Coleoptera</taxon>
        <taxon>Polyphaga</taxon>
        <taxon>Elateriformia</taxon>
        <taxon>Elateroidea</taxon>
        <taxon>Lampyridae</taxon>
        <taxon>Luciolinae</taxon>
        <taxon>Aquatica</taxon>
    </lineage>
</organism>
<feature type="transmembrane region" description="Helical" evidence="18">
    <location>
        <begin position="543"/>
        <end position="564"/>
    </location>
</feature>
<dbReference type="InterPro" id="IPR036259">
    <property type="entry name" value="MFS_trans_sf"/>
</dbReference>
<feature type="transmembrane region" description="Helical" evidence="18">
    <location>
        <begin position="762"/>
        <end position="782"/>
    </location>
</feature>
<dbReference type="Proteomes" id="UP001353858">
    <property type="component" value="Unassembled WGS sequence"/>
</dbReference>
<dbReference type="EMBL" id="JARPUR010000005">
    <property type="protein sequence ID" value="KAK4875750.1"/>
    <property type="molecule type" value="Genomic_DNA"/>
</dbReference>
<feature type="transmembrane region" description="Helical" evidence="18">
    <location>
        <begin position="794"/>
        <end position="813"/>
    </location>
</feature>
<dbReference type="GO" id="GO:0005634">
    <property type="term" value="C:nucleus"/>
    <property type="evidence" value="ECO:0007669"/>
    <property type="project" value="UniProtKB-SubCell"/>
</dbReference>
<feature type="transmembrane region" description="Helical" evidence="18">
    <location>
        <begin position="460"/>
        <end position="481"/>
    </location>
</feature>
<keyword evidence="10" id="KW-0805">Transcription regulation</keyword>
<comment type="subcellular location">
    <subcellularLocation>
        <location evidence="2">Cell membrane</location>
        <topology evidence="2">Multi-pass membrane protein</topology>
    </subcellularLocation>
    <subcellularLocation>
        <location evidence="1">Nucleus</location>
    </subcellularLocation>
</comment>
<dbReference type="AlphaFoldDB" id="A0AAN7Q1D1"/>
<dbReference type="PANTHER" id="PTHR48021:SF86">
    <property type="entry name" value="FACILITATED TREHALOSE TRANSPORTER TRET1-1-LIKE PROTEIN"/>
    <property type="match status" value="1"/>
</dbReference>
<dbReference type="GO" id="GO:0051119">
    <property type="term" value="F:sugar transmembrane transporter activity"/>
    <property type="evidence" value="ECO:0007669"/>
    <property type="project" value="InterPro"/>
</dbReference>
<evidence type="ECO:0000256" key="4">
    <source>
        <dbReference type="ARBA" id="ARBA00022692"/>
    </source>
</evidence>
<evidence type="ECO:0000256" key="15">
    <source>
        <dbReference type="ARBA" id="ARBA00023242"/>
    </source>
</evidence>
<keyword evidence="11" id="KW-0238">DNA-binding</keyword>
<sequence>MDASYIPNNPQFGLQLECNWTTGIQPCQNSCQSSCPDELSSCWPEDMGSFSLPLDLEPLPTLFPFSPCSSANGLFKTEESIQNQLLLNKDTKAPTADMADVLLSLKHAVVHPGQNERYEPQQQMYHPQVLLSPSGYPSSFCDQGFSQQPPMFPSMSVNVSMNMTMHGYHPNTNYPSAEITCPQVQWNSAPQVSVPAGYNSQGLLSPSYTGATYSFTADFRPPQDGSVISASYKPVAVSFASPRRKHFQSPLEDDCQKPNVCRICGKSYARPSTLKTHLRTHSGEKPYRCVDCNKSFSQAANLTAHIRTHSGEKPFRCPKMDIEKNGNFEKNEKMDSVLEPMLMENAPLQQGERKNQYIGTVCVSLGAICAGCGLAWTSPVLPQLELPKVIVNADLVDNTTDIALLNSTILSNFTQLTNATVEGFKLTESEGSLVGAMLAIGAAISAIPAGFVADRIGRRYVNILIAVPYIISYLLIVFSGGPFLLCVARFFAGIGTGAVCVTAPMYIGEIAEVSIRGTLGSFFQMCICLGIFLTYFIGALVSWVGLSWILIIAPVAFAVAMYYMPDTPTYLVKSKRKSDAEKSLRYFRGTEYNVEAELKMIEAQISEAEEKQAGIKDLVASRGNRKAMASSLGLMLFQQLSGINAVIFYTVTIFNSAGTSFSSDIAAIIVAVVQFITGYIAAMIIDKRPRRFYLTLSAVGMMVCLAALGMYFHLRVNKVDFAGIGLIPLASLVIFIIAFSLGLGPIPWMIMSELLAPEIKGVGSGISVMTNWILVFIVTFSFPIMNSNLGGHVTFYIFAIILAVGIFFIRFYIPETKGKTLHEIQTILNS</sequence>
<feature type="domain" description="C2H2-type" evidence="19">
    <location>
        <begin position="287"/>
        <end position="314"/>
    </location>
</feature>
<dbReference type="CDD" id="cd17358">
    <property type="entry name" value="MFS_GLUT6_8_Class3_like"/>
    <property type="match status" value="1"/>
</dbReference>
<keyword evidence="13" id="KW-0804">Transcription</keyword>
<dbReference type="PRINTS" id="PR00171">
    <property type="entry name" value="SUGRTRNSPORT"/>
</dbReference>
<dbReference type="Pfam" id="PF00083">
    <property type="entry name" value="Sugar_tr"/>
    <property type="match status" value="1"/>
</dbReference>
<evidence type="ECO:0000256" key="17">
    <source>
        <dbReference type="SAM" id="Coils"/>
    </source>
</evidence>
<proteinExistence type="predicted"/>
<evidence type="ECO:0000256" key="16">
    <source>
        <dbReference type="PROSITE-ProRule" id="PRU00042"/>
    </source>
</evidence>
<feature type="domain" description="Major facilitator superfamily (MFS) profile" evidence="20">
    <location>
        <begin position="387"/>
        <end position="817"/>
    </location>
</feature>
<dbReference type="PROSITE" id="PS50157">
    <property type="entry name" value="ZINC_FINGER_C2H2_2"/>
    <property type="match status" value="2"/>
</dbReference>
<dbReference type="PROSITE" id="PS00028">
    <property type="entry name" value="ZINC_FINGER_C2H2_1"/>
    <property type="match status" value="2"/>
</dbReference>
<evidence type="ECO:0000256" key="12">
    <source>
        <dbReference type="ARBA" id="ARBA00023136"/>
    </source>
</evidence>
<dbReference type="PROSITE" id="PS50850">
    <property type="entry name" value="MFS"/>
    <property type="match status" value="1"/>
</dbReference>
<feature type="coiled-coil region" evidence="17">
    <location>
        <begin position="591"/>
        <end position="618"/>
    </location>
</feature>
<keyword evidence="5" id="KW-0479">Metal-binding</keyword>
<dbReference type="Gene3D" id="3.30.160.60">
    <property type="entry name" value="Classic Zinc Finger"/>
    <property type="match status" value="2"/>
</dbReference>
<dbReference type="SMART" id="SM00614">
    <property type="entry name" value="ZnF_BED"/>
    <property type="match status" value="1"/>
</dbReference>
<feature type="transmembrane region" description="Helical" evidence="18">
    <location>
        <begin position="519"/>
        <end position="537"/>
    </location>
</feature>
<evidence type="ECO:0000256" key="5">
    <source>
        <dbReference type="ARBA" id="ARBA00022723"/>
    </source>
</evidence>
<feature type="transmembrane region" description="Helical" evidence="18">
    <location>
        <begin position="665"/>
        <end position="685"/>
    </location>
</feature>
<feature type="transmembrane region" description="Helical" evidence="18">
    <location>
        <begin position="487"/>
        <end position="507"/>
    </location>
</feature>
<keyword evidence="12 18" id="KW-0472">Membrane</keyword>
<evidence type="ECO:0000256" key="1">
    <source>
        <dbReference type="ARBA" id="ARBA00004123"/>
    </source>
</evidence>
<name>A0AAN7Q1D1_9COLE</name>
<keyword evidence="7 16" id="KW-0863">Zinc-finger</keyword>
<keyword evidence="6" id="KW-0677">Repeat</keyword>
<keyword evidence="3" id="KW-1003">Cell membrane</keyword>
<dbReference type="PROSITE" id="PS00217">
    <property type="entry name" value="SUGAR_TRANSPORT_2"/>
    <property type="match status" value="1"/>
</dbReference>
<dbReference type="InterPro" id="IPR050549">
    <property type="entry name" value="MFS_Trehalose_Transporter"/>
</dbReference>
<dbReference type="PANTHER" id="PTHR48021">
    <property type="match status" value="1"/>
</dbReference>
<evidence type="ECO:0000256" key="9">
    <source>
        <dbReference type="ARBA" id="ARBA00022989"/>
    </source>
</evidence>
<evidence type="ECO:0000256" key="10">
    <source>
        <dbReference type="ARBA" id="ARBA00023015"/>
    </source>
</evidence>
<evidence type="ECO:0000256" key="13">
    <source>
        <dbReference type="ARBA" id="ARBA00023163"/>
    </source>
</evidence>
<reference evidence="22" key="1">
    <citation type="submission" date="2023-01" db="EMBL/GenBank/DDBJ databases">
        <title>Key to firefly adult light organ development and bioluminescence: homeobox transcription factors regulate luciferase expression and transportation to peroxisome.</title>
        <authorList>
            <person name="Fu X."/>
        </authorList>
    </citation>
    <scope>NUCLEOTIDE SEQUENCE [LARGE SCALE GENOMIC DNA]</scope>
</reference>
<evidence type="ECO:0000256" key="18">
    <source>
        <dbReference type="SAM" id="Phobius"/>
    </source>
</evidence>
<dbReference type="InterPro" id="IPR005829">
    <property type="entry name" value="Sugar_transporter_CS"/>
</dbReference>
<evidence type="ECO:0000256" key="11">
    <source>
        <dbReference type="ARBA" id="ARBA00023125"/>
    </source>
</evidence>
<protein>
    <recommendedName>
        <fullName evidence="23">Major facilitator superfamily (MFS) profile domain-containing protein</fullName>
    </recommendedName>
</protein>
<dbReference type="Gene3D" id="1.20.1250.20">
    <property type="entry name" value="MFS general substrate transporter like domains"/>
    <property type="match status" value="1"/>
</dbReference>
<keyword evidence="4 18" id="KW-0812">Transmembrane</keyword>
<dbReference type="SUPFAM" id="SSF103473">
    <property type="entry name" value="MFS general substrate transporter"/>
    <property type="match status" value="1"/>
</dbReference>
<dbReference type="InterPro" id="IPR003663">
    <property type="entry name" value="Sugar/inositol_transpt"/>
</dbReference>
<evidence type="ECO:0000259" key="19">
    <source>
        <dbReference type="PROSITE" id="PS50157"/>
    </source>
</evidence>
<evidence type="ECO:0000313" key="22">
    <source>
        <dbReference type="Proteomes" id="UP001353858"/>
    </source>
</evidence>
<feature type="transmembrane region" description="Helical" evidence="18">
    <location>
        <begin position="632"/>
        <end position="653"/>
    </location>
</feature>
<evidence type="ECO:0000259" key="20">
    <source>
        <dbReference type="PROSITE" id="PS50850"/>
    </source>
</evidence>
<keyword evidence="8" id="KW-0862">Zinc</keyword>
<feature type="transmembrane region" description="Helical" evidence="18">
    <location>
        <begin position="726"/>
        <end position="750"/>
    </location>
</feature>
<evidence type="ECO:0000256" key="6">
    <source>
        <dbReference type="ARBA" id="ARBA00022737"/>
    </source>
</evidence>
<dbReference type="InterPro" id="IPR020846">
    <property type="entry name" value="MFS_dom"/>
</dbReference>
<feature type="domain" description="C2H2-type" evidence="19">
    <location>
        <begin position="259"/>
        <end position="286"/>
    </location>
</feature>
<dbReference type="Pfam" id="PF00096">
    <property type="entry name" value="zf-C2H2"/>
    <property type="match status" value="2"/>
</dbReference>
<dbReference type="GO" id="GO:0006357">
    <property type="term" value="P:regulation of transcription by RNA polymerase II"/>
    <property type="evidence" value="ECO:0007669"/>
    <property type="project" value="UniProtKB-ARBA"/>
</dbReference>
<comment type="caution">
    <text evidence="21">The sequence shown here is derived from an EMBL/GenBank/DDBJ whole genome shotgun (WGS) entry which is preliminary data.</text>
</comment>
<keyword evidence="17" id="KW-0175">Coiled coil</keyword>
<evidence type="ECO:0000256" key="8">
    <source>
        <dbReference type="ARBA" id="ARBA00022833"/>
    </source>
</evidence>
<evidence type="ECO:0000256" key="2">
    <source>
        <dbReference type="ARBA" id="ARBA00004651"/>
    </source>
</evidence>
<feature type="transmembrane region" description="Helical" evidence="18">
    <location>
        <begin position="692"/>
        <end position="714"/>
    </location>
</feature>
<dbReference type="InterPro" id="IPR044775">
    <property type="entry name" value="MFS_ERD6/Tret1-like"/>
</dbReference>
<evidence type="ECO:0000313" key="21">
    <source>
        <dbReference type="EMBL" id="KAK4875750.1"/>
    </source>
</evidence>
<accession>A0AAN7Q1D1</accession>
<keyword evidence="14" id="KW-0325">Glycoprotein</keyword>
<dbReference type="InterPro" id="IPR013087">
    <property type="entry name" value="Znf_C2H2_type"/>
</dbReference>